<evidence type="ECO:0000256" key="1">
    <source>
        <dbReference type="SAM" id="Phobius"/>
    </source>
</evidence>
<keyword evidence="1" id="KW-0812">Transmembrane</keyword>
<dbReference type="RefSeq" id="WP_284216048.1">
    <property type="nucleotide sequence ID" value="NZ_BSOT01000005.1"/>
</dbReference>
<evidence type="ECO:0000313" key="3">
    <source>
        <dbReference type="Proteomes" id="UP001156601"/>
    </source>
</evidence>
<reference evidence="2" key="1">
    <citation type="journal article" date="2014" name="Int. J. Syst. Evol. Microbiol.">
        <title>Complete genome sequence of Corynebacterium casei LMG S-19264T (=DSM 44701T), isolated from a smear-ripened cheese.</title>
        <authorList>
            <consortium name="US DOE Joint Genome Institute (JGI-PGF)"/>
            <person name="Walter F."/>
            <person name="Albersmeier A."/>
            <person name="Kalinowski J."/>
            <person name="Ruckert C."/>
        </authorList>
    </citation>
    <scope>NUCLEOTIDE SEQUENCE</scope>
    <source>
        <strain evidence="2">NBRC 110023</strain>
    </source>
</reference>
<dbReference type="AlphaFoldDB" id="A0AA37WHB9"/>
<organism evidence="2 3">
    <name type="scientific">Agaribacter marinus</name>
    <dbReference type="NCBI Taxonomy" id="1431249"/>
    <lineage>
        <taxon>Bacteria</taxon>
        <taxon>Pseudomonadati</taxon>
        <taxon>Pseudomonadota</taxon>
        <taxon>Gammaproteobacteria</taxon>
        <taxon>Alteromonadales</taxon>
        <taxon>Alteromonadaceae</taxon>
        <taxon>Agaribacter</taxon>
    </lineage>
</organism>
<evidence type="ECO:0000313" key="2">
    <source>
        <dbReference type="EMBL" id="GLR69737.1"/>
    </source>
</evidence>
<comment type="caution">
    <text evidence="2">The sequence shown here is derived from an EMBL/GenBank/DDBJ whole genome shotgun (WGS) entry which is preliminary data.</text>
</comment>
<keyword evidence="1" id="KW-1133">Transmembrane helix</keyword>
<protein>
    <submittedName>
        <fullName evidence="2">Uncharacterized protein</fullName>
    </submittedName>
</protein>
<gene>
    <name evidence="2" type="ORF">GCM10007852_06450</name>
</gene>
<keyword evidence="3" id="KW-1185">Reference proteome</keyword>
<reference evidence="2" key="2">
    <citation type="submission" date="2023-01" db="EMBL/GenBank/DDBJ databases">
        <title>Draft genome sequence of Agaribacter marinus strain NBRC 110023.</title>
        <authorList>
            <person name="Sun Q."/>
            <person name="Mori K."/>
        </authorList>
    </citation>
    <scope>NUCLEOTIDE SEQUENCE</scope>
    <source>
        <strain evidence="2">NBRC 110023</strain>
    </source>
</reference>
<dbReference type="EMBL" id="BSOT01000005">
    <property type="protein sequence ID" value="GLR69737.1"/>
    <property type="molecule type" value="Genomic_DNA"/>
</dbReference>
<feature type="transmembrane region" description="Helical" evidence="1">
    <location>
        <begin position="12"/>
        <end position="33"/>
    </location>
</feature>
<proteinExistence type="predicted"/>
<name>A0AA37WHB9_9ALTE</name>
<sequence>MNDTGSNAMTEVALGLSMAFFSILILALMSMGVNESEALNSRDIDDFAHISMQAKVNNPREGLADTLASELDAENTQVLYFYLDGHFFDSDGDKVNESRFTENEDLVIAVAEDLPIQDALKIQSQLSGKSLKMTTMSNDWLHYLLGQI</sequence>
<accession>A0AA37WHB9</accession>
<keyword evidence="1" id="KW-0472">Membrane</keyword>
<dbReference type="Proteomes" id="UP001156601">
    <property type="component" value="Unassembled WGS sequence"/>
</dbReference>